<accession>A0A1I2F4C0</accession>
<dbReference type="AlphaFoldDB" id="A0A1I2F4C0"/>
<evidence type="ECO:0000256" key="1">
    <source>
        <dbReference type="SAM" id="MobiDB-lite"/>
    </source>
</evidence>
<feature type="region of interest" description="Disordered" evidence="1">
    <location>
        <begin position="180"/>
        <end position="204"/>
    </location>
</feature>
<organism evidence="4 5">
    <name type="scientific">Alteribacillus iranensis</name>
    <dbReference type="NCBI Taxonomy" id="930128"/>
    <lineage>
        <taxon>Bacteria</taxon>
        <taxon>Bacillati</taxon>
        <taxon>Bacillota</taxon>
        <taxon>Bacilli</taxon>
        <taxon>Bacillales</taxon>
        <taxon>Bacillaceae</taxon>
        <taxon>Alteribacillus</taxon>
    </lineage>
</organism>
<feature type="compositionally biased region" description="Gly residues" evidence="1">
    <location>
        <begin position="193"/>
        <end position="204"/>
    </location>
</feature>
<feature type="signal peptide" evidence="2">
    <location>
        <begin position="1"/>
        <end position="25"/>
    </location>
</feature>
<dbReference type="NCBIfam" id="NF040801">
    <property type="entry name" value="spore_GerD"/>
    <property type="match status" value="1"/>
</dbReference>
<dbReference type="InterPro" id="IPR041262">
    <property type="entry name" value="GerD_central"/>
</dbReference>
<keyword evidence="2" id="KW-0732">Signal</keyword>
<gene>
    <name evidence="4" type="ORF">SAMN05192532_1094</name>
</gene>
<name>A0A1I2F4C0_9BACI</name>
<evidence type="ECO:0000259" key="3">
    <source>
        <dbReference type="Pfam" id="PF17898"/>
    </source>
</evidence>
<dbReference type="Proteomes" id="UP000199516">
    <property type="component" value="Unassembled WGS sequence"/>
</dbReference>
<feature type="compositionally biased region" description="Basic and acidic residues" evidence="1">
    <location>
        <begin position="180"/>
        <end position="192"/>
    </location>
</feature>
<reference evidence="4" key="1">
    <citation type="submission" date="2016-10" db="EMBL/GenBank/DDBJ databases">
        <authorList>
            <person name="de Groot N.N."/>
        </authorList>
    </citation>
    <scope>NUCLEOTIDE SEQUENCE [LARGE SCALE GENOMIC DNA]</scope>
    <source>
        <strain evidence="4">DSM 23995</strain>
    </source>
</reference>
<evidence type="ECO:0000256" key="2">
    <source>
        <dbReference type="SAM" id="SignalP"/>
    </source>
</evidence>
<proteinExistence type="predicted"/>
<keyword evidence="5" id="KW-1185">Reference proteome</keyword>
<dbReference type="EMBL" id="FONT01000009">
    <property type="protein sequence ID" value="SFF00182.1"/>
    <property type="molecule type" value="Genomic_DNA"/>
</dbReference>
<evidence type="ECO:0000313" key="4">
    <source>
        <dbReference type="EMBL" id="SFF00182.1"/>
    </source>
</evidence>
<feature type="domain" description="Spore germination GerD central core" evidence="3">
    <location>
        <begin position="68"/>
        <end position="180"/>
    </location>
</feature>
<dbReference type="RefSeq" id="WP_177194844.1">
    <property type="nucleotide sequence ID" value="NZ_FONT01000009.1"/>
</dbReference>
<evidence type="ECO:0000313" key="5">
    <source>
        <dbReference type="Proteomes" id="UP000199516"/>
    </source>
</evidence>
<dbReference type="PROSITE" id="PS51257">
    <property type="entry name" value="PROKAR_LIPOPROTEIN"/>
    <property type="match status" value="1"/>
</dbReference>
<feature type="chain" id="PRO_5011738836" evidence="2">
    <location>
        <begin position="26"/>
        <end position="204"/>
    </location>
</feature>
<sequence length="204" mass="23124">MMRYIKLSLALLVCISFLFGCAAQAENQGSGDTDYENTKKMMIDLLKSDDGKSAMREILKDEKLRENLIIDEPTVKKTIETTLTSEKGKAFWQEIMKDPEFTKTFAESMQKENEKLLKGLMKDPEYQTMMMDVMKDPEMEKAILELLKSKEYRQQVMTVMTEAFESPHFKAKISEVLGKVAEEQMSKEEKGGSESGGNQEGGGS</sequence>
<protein>
    <submittedName>
        <fullName evidence="4">Spore germination protein D</fullName>
    </submittedName>
</protein>
<dbReference type="STRING" id="930128.SAMN05192532_1094"/>
<dbReference type="Pfam" id="PF17898">
    <property type="entry name" value="GerD"/>
    <property type="match status" value="1"/>
</dbReference>